<organism evidence="4 5">
    <name type="scientific">Pseudogymnoascus destructans (strain ATCC MYA-4855 / 20631-21)</name>
    <name type="common">Bat white-nose syndrome fungus</name>
    <name type="synonym">Geomyces destructans</name>
    <dbReference type="NCBI Taxonomy" id="658429"/>
    <lineage>
        <taxon>Eukaryota</taxon>
        <taxon>Fungi</taxon>
        <taxon>Dikarya</taxon>
        <taxon>Ascomycota</taxon>
        <taxon>Pezizomycotina</taxon>
        <taxon>Leotiomycetes</taxon>
        <taxon>Thelebolales</taxon>
        <taxon>Thelebolaceae</taxon>
        <taxon>Pseudogymnoascus</taxon>
    </lineage>
</organism>
<evidence type="ECO:0000256" key="2">
    <source>
        <dbReference type="SAM" id="MobiDB-lite"/>
    </source>
</evidence>
<evidence type="ECO:0000256" key="1">
    <source>
        <dbReference type="ARBA" id="ARBA00022786"/>
    </source>
</evidence>
<dbReference type="OrthoDB" id="2117972at2759"/>
<dbReference type="Proteomes" id="UP000011064">
    <property type="component" value="Unassembled WGS sequence"/>
</dbReference>
<name>L8G2S2_PSED2</name>
<dbReference type="FunCoup" id="L8G2S2">
    <property type="interactions" value="114"/>
</dbReference>
<dbReference type="Pfam" id="PF12937">
    <property type="entry name" value="F-box-like"/>
    <property type="match status" value="1"/>
</dbReference>
<dbReference type="SUPFAM" id="SSF81383">
    <property type="entry name" value="F-box domain"/>
    <property type="match status" value="1"/>
</dbReference>
<reference evidence="5" key="1">
    <citation type="submission" date="2010-09" db="EMBL/GenBank/DDBJ databases">
        <title>The genome sequence of Geomyces destructans 20631-21.</title>
        <authorList>
            <consortium name="The Broad Institute Genome Sequencing Platform"/>
            <person name="Cuomo C.A."/>
            <person name="Blehert D.S."/>
            <person name="Lorch J.M."/>
            <person name="Young S.K."/>
            <person name="Zeng Q."/>
            <person name="Gargeya S."/>
            <person name="Fitzgerald M."/>
            <person name="Haas B."/>
            <person name="Abouelleil A."/>
            <person name="Alvarado L."/>
            <person name="Arachchi H.M."/>
            <person name="Berlin A."/>
            <person name="Brown A."/>
            <person name="Chapman S.B."/>
            <person name="Chen Z."/>
            <person name="Dunbar C."/>
            <person name="Freedman E."/>
            <person name="Gearin G."/>
            <person name="Gellesch M."/>
            <person name="Goldberg J."/>
            <person name="Griggs A."/>
            <person name="Gujja S."/>
            <person name="Heiman D."/>
            <person name="Howarth C."/>
            <person name="Larson L."/>
            <person name="Lui A."/>
            <person name="MacDonald P.J.P."/>
            <person name="Montmayeur A."/>
            <person name="Murphy C."/>
            <person name="Neiman D."/>
            <person name="Pearson M."/>
            <person name="Priest M."/>
            <person name="Roberts A."/>
            <person name="Saif S."/>
            <person name="Shea T."/>
            <person name="Shenoy N."/>
            <person name="Sisk P."/>
            <person name="Stolte C."/>
            <person name="Sykes S."/>
            <person name="Wortman J."/>
            <person name="Nusbaum C."/>
            <person name="Birren B."/>
        </authorList>
    </citation>
    <scope>NUCLEOTIDE SEQUENCE [LARGE SCALE GENOMIC DNA]</scope>
    <source>
        <strain evidence="5">ATCC MYA-4855 / 20631-21</strain>
    </source>
</reference>
<feature type="domain" description="F-box" evidence="3">
    <location>
        <begin position="216"/>
        <end position="266"/>
    </location>
</feature>
<protein>
    <recommendedName>
        <fullName evidence="3">F-box domain-containing protein</fullName>
    </recommendedName>
</protein>
<dbReference type="Pfam" id="PF19270">
    <property type="entry name" value="FBO_C"/>
    <property type="match status" value="1"/>
</dbReference>
<dbReference type="InterPro" id="IPR036047">
    <property type="entry name" value="F-box-like_dom_sf"/>
</dbReference>
<dbReference type="InterPro" id="IPR045464">
    <property type="entry name" value="Hrt3/FBXO9_C"/>
</dbReference>
<dbReference type="GO" id="GO:0031146">
    <property type="term" value="P:SCF-dependent proteasomal ubiquitin-dependent protein catabolic process"/>
    <property type="evidence" value="ECO:0007669"/>
    <property type="project" value="TreeGrafter"/>
</dbReference>
<accession>L8G2S2</accession>
<feature type="region of interest" description="Disordered" evidence="2">
    <location>
        <begin position="150"/>
        <end position="185"/>
    </location>
</feature>
<dbReference type="GO" id="GO:0005737">
    <property type="term" value="C:cytoplasm"/>
    <property type="evidence" value="ECO:0007669"/>
    <property type="project" value="TreeGrafter"/>
</dbReference>
<dbReference type="PANTHER" id="PTHR12874:SF9">
    <property type="entry name" value="F-BOX ONLY PROTEIN 48"/>
    <property type="match status" value="1"/>
</dbReference>
<dbReference type="Gene3D" id="1.20.1280.50">
    <property type="match status" value="1"/>
</dbReference>
<dbReference type="PANTHER" id="PTHR12874">
    <property type="entry name" value="F-BOX ONLY PROTEIN 48-RELATED"/>
    <property type="match status" value="1"/>
</dbReference>
<feature type="compositionally biased region" description="Low complexity" evidence="2">
    <location>
        <begin position="160"/>
        <end position="185"/>
    </location>
</feature>
<dbReference type="EMBL" id="GL573204">
    <property type="protein sequence ID" value="ELR07437.1"/>
    <property type="molecule type" value="Genomic_DNA"/>
</dbReference>
<dbReference type="InterPro" id="IPR001810">
    <property type="entry name" value="F-box_dom"/>
</dbReference>
<dbReference type="PROSITE" id="PS50181">
    <property type="entry name" value="FBOX"/>
    <property type="match status" value="1"/>
</dbReference>
<evidence type="ECO:0000259" key="3">
    <source>
        <dbReference type="PROSITE" id="PS50181"/>
    </source>
</evidence>
<feature type="region of interest" description="Disordered" evidence="2">
    <location>
        <begin position="1"/>
        <end position="114"/>
    </location>
</feature>
<dbReference type="VEuPathDB" id="FungiDB:GMDG_02572"/>
<dbReference type="InParanoid" id="L8G2S2"/>
<dbReference type="HOGENOM" id="CLU_017706_0_0_1"/>
<dbReference type="GO" id="GO:0019005">
    <property type="term" value="C:SCF ubiquitin ligase complex"/>
    <property type="evidence" value="ECO:0007669"/>
    <property type="project" value="TreeGrafter"/>
</dbReference>
<sequence>MNEPSNPELESFRQQWRAEVFAKSKPGDSSPSKKSTQPPSKPTARRPSVVPQAPPRPSADAESDNEPSDEDADLVSPAPLHPSSFEVSSARSAVEKDVEKFSGTATKEPESALEHYEKAAERELQGNLGDSLTHYRKAFRIDDRVDLKYKNKHFPPSAGPKPTTTSTPSSATPATPATPATQPTSIALSTPDLLTSFSSLLITPAPPPIEGAPAPPCPIATLPEEILTHILTDLALLDPASFLRTAQTCKRLAYLIATEDQIYKRICQGHEVGFGGMHYSWQLEVSVAPLPVALGTLDGPPADEASAAPRAPLLLNTLYPSYATMFRHRPRIRFDGLYISTVNYMRAGAAAATQSTWDSPVHIVTYYRYLRFFRSGAVISLLGTHEPSEVVHALLTGLLEGKRAPKGSPVADARRGRWRLGGGGEGGEEKGGSDEAALTIETEGCDERYIYRMALRVKGQERGRARLGWEGFWNWNRLTDDWAEFGLRNDKPFVFSKVHSYGVGV</sequence>
<feature type="compositionally biased region" description="Low complexity" evidence="2">
    <location>
        <begin position="27"/>
        <end position="38"/>
    </location>
</feature>
<dbReference type="AlphaFoldDB" id="L8G2S2"/>
<proteinExistence type="predicted"/>
<feature type="compositionally biased region" description="Acidic residues" evidence="2">
    <location>
        <begin position="61"/>
        <end position="73"/>
    </location>
</feature>
<feature type="region of interest" description="Disordered" evidence="2">
    <location>
        <begin position="404"/>
        <end position="435"/>
    </location>
</feature>
<keyword evidence="5" id="KW-1185">Reference proteome</keyword>
<gene>
    <name evidence="4" type="ORF">GMDG_02572</name>
</gene>
<dbReference type="STRING" id="658429.L8G2S2"/>
<evidence type="ECO:0000313" key="5">
    <source>
        <dbReference type="Proteomes" id="UP000011064"/>
    </source>
</evidence>
<keyword evidence="1" id="KW-0833">Ubl conjugation pathway</keyword>
<evidence type="ECO:0000313" key="4">
    <source>
        <dbReference type="EMBL" id="ELR07437.1"/>
    </source>
</evidence>